<dbReference type="Proteomes" id="UP000805649">
    <property type="component" value="Unassembled WGS sequence"/>
</dbReference>
<sequence length="143" mass="15600">MGNSPQNDAATTDRSSDSPETDSSTVRQPTDSQINDADDDNLLQHLRPTHHLEDLKVGDHGVQLLVSTKDHLYNAKNVEGGENSFQCVGAWSDESVRELGQMLISHRNETQNPRTAAPESSPFSRRGYTTGGSISTHDSTAPR</sequence>
<name>A0ACC3YEC6_COLTU</name>
<proteinExistence type="predicted"/>
<evidence type="ECO:0000313" key="1">
    <source>
        <dbReference type="EMBL" id="KAL0930154.1"/>
    </source>
</evidence>
<reference evidence="1 2" key="1">
    <citation type="journal article" date="2020" name="Phytopathology">
        <title>Genome Sequence Resources of Colletotrichum truncatum, C. plurivorum, C. musicola, and C. sojae: Four Species Pathogenic to Soybean (Glycine max).</title>
        <authorList>
            <person name="Rogerio F."/>
            <person name="Boufleur T.R."/>
            <person name="Ciampi-Guillardi M."/>
            <person name="Sukno S.A."/>
            <person name="Thon M.R."/>
            <person name="Massola Junior N.S."/>
            <person name="Baroncelli R."/>
        </authorList>
    </citation>
    <scope>NUCLEOTIDE SEQUENCE [LARGE SCALE GENOMIC DNA]</scope>
    <source>
        <strain evidence="1 2">CMES1059</strain>
    </source>
</reference>
<accession>A0ACC3YEC6</accession>
<gene>
    <name evidence="1" type="ORF">CTRU02_214974</name>
</gene>
<protein>
    <submittedName>
        <fullName evidence="1">Uncharacterized protein</fullName>
    </submittedName>
</protein>
<evidence type="ECO:0000313" key="2">
    <source>
        <dbReference type="Proteomes" id="UP000805649"/>
    </source>
</evidence>
<comment type="caution">
    <text evidence="1">The sequence shown here is derived from an EMBL/GenBank/DDBJ whole genome shotgun (WGS) entry which is preliminary data.</text>
</comment>
<keyword evidence="2" id="KW-1185">Reference proteome</keyword>
<organism evidence="1 2">
    <name type="scientific">Colletotrichum truncatum</name>
    <name type="common">Anthracnose fungus</name>
    <name type="synonym">Colletotrichum capsici</name>
    <dbReference type="NCBI Taxonomy" id="5467"/>
    <lineage>
        <taxon>Eukaryota</taxon>
        <taxon>Fungi</taxon>
        <taxon>Dikarya</taxon>
        <taxon>Ascomycota</taxon>
        <taxon>Pezizomycotina</taxon>
        <taxon>Sordariomycetes</taxon>
        <taxon>Hypocreomycetidae</taxon>
        <taxon>Glomerellales</taxon>
        <taxon>Glomerellaceae</taxon>
        <taxon>Colletotrichum</taxon>
        <taxon>Colletotrichum truncatum species complex</taxon>
    </lineage>
</organism>
<dbReference type="EMBL" id="VUJX02000012">
    <property type="protein sequence ID" value="KAL0930154.1"/>
    <property type="molecule type" value="Genomic_DNA"/>
</dbReference>